<dbReference type="CDD" id="cd08010">
    <property type="entry name" value="MltG_like"/>
    <property type="match status" value="1"/>
</dbReference>
<gene>
    <name evidence="7" type="primary">mltG</name>
    <name evidence="9" type="ORF">A2W18_05340</name>
</gene>
<dbReference type="Gene3D" id="3.30.1490.480">
    <property type="entry name" value="Endolytic murein transglycosylase"/>
    <property type="match status" value="1"/>
</dbReference>
<keyword evidence="1 7" id="KW-1003">Cell membrane</keyword>
<proteinExistence type="inferred from homology"/>
<comment type="catalytic activity">
    <reaction evidence="7">
        <text>a peptidoglycan chain = a peptidoglycan chain with N-acetyl-1,6-anhydromuramyl-[peptide] at the reducing end + a peptidoglycan chain with N-acetylglucosamine at the non-reducing end.</text>
        <dbReference type="EC" id="4.2.2.29"/>
    </reaction>
</comment>
<evidence type="ECO:0000256" key="7">
    <source>
        <dbReference type="HAMAP-Rule" id="MF_02065"/>
    </source>
</evidence>
<feature type="transmembrane region" description="Helical" evidence="7">
    <location>
        <begin position="12"/>
        <end position="34"/>
    </location>
</feature>
<dbReference type="GO" id="GO:0009252">
    <property type="term" value="P:peptidoglycan biosynthetic process"/>
    <property type="evidence" value="ECO:0007669"/>
    <property type="project" value="UniProtKB-UniRule"/>
</dbReference>
<keyword evidence="7" id="KW-0997">Cell inner membrane</keyword>
<reference evidence="9 10" key="1">
    <citation type="journal article" date="2016" name="Nat. Commun.">
        <title>Thousands of microbial genomes shed light on interconnected biogeochemical processes in an aquifer system.</title>
        <authorList>
            <person name="Anantharaman K."/>
            <person name="Brown C.T."/>
            <person name="Hug L.A."/>
            <person name="Sharon I."/>
            <person name="Castelle C.J."/>
            <person name="Probst A.J."/>
            <person name="Thomas B.C."/>
            <person name="Singh A."/>
            <person name="Wilkins M.J."/>
            <person name="Karaoz U."/>
            <person name="Brodie E.L."/>
            <person name="Williams K.H."/>
            <person name="Hubbard S.S."/>
            <person name="Banfield J.F."/>
        </authorList>
    </citation>
    <scope>NUCLEOTIDE SEQUENCE [LARGE SCALE GENOMIC DNA]</scope>
</reference>
<dbReference type="PANTHER" id="PTHR30518">
    <property type="entry name" value="ENDOLYTIC MUREIN TRANSGLYCOSYLASE"/>
    <property type="match status" value="1"/>
</dbReference>
<evidence type="ECO:0000256" key="4">
    <source>
        <dbReference type="ARBA" id="ARBA00023136"/>
    </source>
</evidence>
<evidence type="ECO:0000256" key="6">
    <source>
        <dbReference type="ARBA" id="ARBA00023316"/>
    </source>
</evidence>
<keyword evidence="4 7" id="KW-0472">Membrane</keyword>
<dbReference type="GO" id="GO:0005886">
    <property type="term" value="C:plasma membrane"/>
    <property type="evidence" value="ECO:0007669"/>
    <property type="project" value="UniProtKB-SubCell"/>
</dbReference>
<organism evidence="9 10">
    <name type="scientific">Candidatus Muproteobacteria bacterium RBG_16_60_9</name>
    <dbReference type="NCBI Taxonomy" id="1817755"/>
    <lineage>
        <taxon>Bacteria</taxon>
        <taxon>Pseudomonadati</taxon>
        <taxon>Pseudomonadota</taxon>
        <taxon>Candidatus Muproteobacteria</taxon>
    </lineage>
</organism>
<feature type="region of interest" description="Disordered" evidence="8">
    <location>
        <begin position="340"/>
        <end position="359"/>
    </location>
</feature>
<comment type="subcellular location">
    <subcellularLocation>
        <location evidence="7">Cell inner membrane</location>
        <topology evidence="7">Single-pass membrane protein</topology>
    </subcellularLocation>
</comment>
<evidence type="ECO:0000256" key="3">
    <source>
        <dbReference type="ARBA" id="ARBA00022989"/>
    </source>
</evidence>
<keyword evidence="5 7" id="KW-0456">Lyase</keyword>
<dbReference type="NCBIfam" id="TIGR00247">
    <property type="entry name" value="endolytic transglycosylase MltG"/>
    <property type="match status" value="1"/>
</dbReference>
<keyword evidence="6 7" id="KW-0961">Cell wall biogenesis/degradation</keyword>
<comment type="caution">
    <text evidence="9">The sequence shown here is derived from an EMBL/GenBank/DDBJ whole genome shotgun (WGS) entry which is preliminary data.</text>
</comment>
<comment type="similarity">
    <text evidence="7">Belongs to the transglycosylase MltG family.</text>
</comment>
<dbReference type="EC" id="4.2.2.29" evidence="7"/>
<dbReference type="GO" id="GO:0071555">
    <property type="term" value="P:cell wall organization"/>
    <property type="evidence" value="ECO:0007669"/>
    <property type="project" value="UniProtKB-KW"/>
</dbReference>
<keyword evidence="3 7" id="KW-1133">Transmembrane helix</keyword>
<keyword evidence="2 7" id="KW-0812">Transmembrane</keyword>
<name>A0A1F6V0Y4_9PROT</name>
<evidence type="ECO:0000256" key="8">
    <source>
        <dbReference type="SAM" id="MobiDB-lite"/>
    </source>
</evidence>
<dbReference type="GO" id="GO:0008932">
    <property type="term" value="F:lytic endotransglycosylase activity"/>
    <property type="evidence" value="ECO:0007669"/>
    <property type="project" value="UniProtKB-UniRule"/>
</dbReference>
<evidence type="ECO:0000313" key="9">
    <source>
        <dbReference type="EMBL" id="OGI63106.1"/>
    </source>
</evidence>
<protein>
    <recommendedName>
        <fullName evidence="7">Endolytic murein transglycosylase</fullName>
        <ecNumber evidence="7">4.2.2.29</ecNumber>
    </recommendedName>
    <alternativeName>
        <fullName evidence="7">Peptidoglycan lytic transglycosylase</fullName>
    </alternativeName>
    <alternativeName>
        <fullName evidence="7">Peptidoglycan polymerization terminase</fullName>
    </alternativeName>
</protein>
<dbReference type="Proteomes" id="UP000179076">
    <property type="component" value="Unassembled WGS sequence"/>
</dbReference>
<evidence type="ECO:0000256" key="5">
    <source>
        <dbReference type="ARBA" id="ARBA00023239"/>
    </source>
</evidence>
<dbReference type="EMBL" id="MFSP01000161">
    <property type="protein sequence ID" value="OGI63106.1"/>
    <property type="molecule type" value="Genomic_DNA"/>
</dbReference>
<accession>A0A1F6V0Y4</accession>
<dbReference type="HAMAP" id="MF_02065">
    <property type="entry name" value="MltG"/>
    <property type="match status" value="1"/>
</dbReference>
<dbReference type="Gene3D" id="3.30.160.60">
    <property type="entry name" value="Classic Zinc Finger"/>
    <property type="match status" value="1"/>
</dbReference>
<dbReference type="Pfam" id="PF02618">
    <property type="entry name" value="YceG"/>
    <property type="match status" value="1"/>
</dbReference>
<feature type="site" description="Important for catalytic activity" evidence="7">
    <location>
        <position position="220"/>
    </location>
</feature>
<dbReference type="PANTHER" id="PTHR30518:SF2">
    <property type="entry name" value="ENDOLYTIC MUREIN TRANSGLYCOSYLASE"/>
    <property type="match status" value="1"/>
</dbReference>
<evidence type="ECO:0000256" key="1">
    <source>
        <dbReference type="ARBA" id="ARBA00022475"/>
    </source>
</evidence>
<dbReference type="AlphaFoldDB" id="A0A1F6V0Y4"/>
<evidence type="ECO:0000313" key="10">
    <source>
        <dbReference type="Proteomes" id="UP000179076"/>
    </source>
</evidence>
<sequence>MPRKVSAFPGLKIAICVSVVGFLAVSGSYLYWVWHRPLNIANETYIVKPGTSLRGLAHQLRDRGVITEPYTLTWLGYLTGRSRQLKAGEYRFGPDASVADLLDQVVAGRVIKYQLVLVEGWSFRQVVGALRSAPKLTAALADLLPAEIMARLGHPGLHPEGRFYPDTYHYSQGHTDQQILASALEKMQTTLQREWHTRAQDLPLKSMDEALVLASIVEKETARPDERSLIAGVFINRLRKGMRLQSDPTVIYGMGERFDGNIRLDDLRTDTPYNTYTRAGLPPTPIAMPGGEAIAAVLHPAETAALYFVARGSDGSHFFSATLEEHNAAVAKYQLRGRAPKLGSNESGKIGAPPQNNRR</sequence>
<dbReference type="InterPro" id="IPR003770">
    <property type="entry name" value="MLTG-like"/>
</dbReference>
<evidence type="ECO:0000256" key="2">
    <source>
        <dbReference type="ARBA" id="ARBA00022692"/>
    </source>
</evidence>
<comment type="function">
    <text evidence="7">Functions as a peptidoglycan terminase that cleaves nascent peptidoglycan strands endolytically to terminate their elongation.</text>
</comment>